<dbReference type="Proteomes" id="UP000831786">
    <property type="component" value="Chromosome"/>
</dbReference>
<accession>A0ABY4FLB4</accession>
<proteinExistence type="predicted"/>
<dbReference type="InterPro" id="IPR036390">
    <property type="entry name" value="WH_DNA-bd_sf"/>
</dbReference>
<reference evidence="2 3" key="1">
    <citation type="submission" date="2022-04" db="EMBL/GenBank/DDBJ databases">
        <title>Leucobacter sp. isolated from rhizosphere of garlic.</title>
        <authorList>
            <person name="Won M."/>
            <person name="Lee C.-M."/>
            <person name="Woen H.-Y."/>
            <person name="Kwon S.-W."/>
        </authorList>
    </citation>
    <scope>NUCLEOTIDE SEQUENCE [LARGE SCALE GENOMIC DNA]</scope>
    <source>
        <strain evidence="2 3">H21R-40</strain>
    </source>
</reference>
<dbReference type="SUPFAM" id="SSF46785">
    <property type="entry name" value="Winged helix' DNA-binding domain"/>
    <property type="match status" value="1"/>
</dbReference>
<name>A0ABY4FLB4_9MICO</name>
<evidence type="ECO:0000313" key="3">
    <source>
        <dbReference type="Proteomes" id="UP000831786"/>
    </source>
</evidence>
<gene>
    <name evidence="2" type="ORF">MUN78_15530</name>
</gene>
<feature type="region of interest" description="Disordered" evidence="1">
    <location>
        <begin position="1"/>
        <end position="27"/>
    </location>
</feature>
<dbReference type="InterPro" id="IPR036388">
    <property type="entry name" value="WH-like_DNA-bd_sf"/>
</dbReference>
<feature type="compositionally biased region" description="Basic residues" evidence="1">
    <location>
        <begin position="157"/>
        <end position="166"/>
    </location>
</feature>
<feature type="compositionally biased region" description="Basic and acidic residues" evidence="1">
    <location>
        <begin position="284"/>
        <end position="299"/>
    </location>
</feature>
<protein>
    <recommendedName>
        <fullName evidence="4">HTH marR-type domain-containing protein</fullName>
    </recommendedName>
</protein>
<sequence>MTSHTTPSPAGEESVPAAREPGGSERPLGYWIRAVDRLLDAEFARTFVDVGISRRDWRELNRIGGTAPGGRDPRPRSSGRGRTSRRALEARGWIAHDSGEWRLTEAGRAAFAELTARVENIRATVSDAVAPDDLATTLASLERIAIALGWDAETPLPRRRTGRGARRSGAGSVDGRRWHGGHPPHDGHRFEDARCFEDAHRFHDEPRRGADGDPRGHRWDSRGHSWASREHRCDSREHPREARELRGRSRAGWDDARSWHDPEGVFHVEHDRGAPGQRGGSGRGGRDRAEGHRGSDRRRAAMAAYERGFRAGFANGREG</sequence>
<dbReference type="RefSeq" id="WP_244727638.1">
    <property type="nucleotide sequence ID" value="NZ_CP095045.1"/>
</dbReference>
<evidence type="ECO:0008006" key="4">
    <source>
        <dbReference type="Google" id="ProtNLM"/>
    </source>
</evidence>
<dbReference type="EMBL" id="CP095045">
    <property type="protein sequence ID" value="UOQ57051.1"/>
    <property type="molecule type" value="Genomic_DNA"/>
</dbReference>
<feature type="region of interest" description="Disordered" evidence="1">
    <location>
        <begin position="204"/>
        <end position="254"/>
    </location>
</feature>
<evidence type="ECO:0000313" key="2">
    <source>
        <dbReference type="EMBL" id="UOQ57051.1"/>
    </source>
</evidence>
<dbReference type="Gene3D" id="1.10.10.10">
    <property type="entry name" value="Winged helix-like DNA-binding domain superfamily/Winged helix DNA-binding domain"/>
    <property type="match status" value="1"/>
</dbReference>
<feature type="region of interest" description="Disordered" evidence="1">
    <location>
        <begin position="266"/>
        <end position="300"/>
    </location>
</feature>
<keyword evidence="3" id="KW-1185">Reference proteome</keyword>
<evidence type="ECO:0000256" key="1">
    <source>
        <dbReference type="SAM" id="MobiDB-lite"/>
    </source>
</evidence>
<feature type="region of interest" description="Disordered" evidence="1">
    <location>
        <begin position="155"/>
        <end position="190"/>
    </location>
</feature>
<organism evidence="2 3">
    <name type="scientific">Leucobacter allii</name>
    <dbReference type="NCBI Taxonomy" id="2932247"/>
    <lineage>
        <taxon>Bacteria</taxon>
        <taxon>Bacillati</taxon>
        <taxon>Actinomycetota</taxon>
        <taxon>Actinomycetes</taxon>
        <taxon>Micrococcales</taxon>
        <taxon>Microbacteriaceae</taxon>
        <taxon>Leucobacter</taxon>
    </lineage>
</organism>
<feature type="region of interest" description="Disordered" evidence="1">
    <location>
        <begin position="62"/>
        <end position="87"/>
    </location>
</feature>